<dbReference type="GO" id="GO:0046983">
    <property type="term" value="F:protein dimerization activity"/>
    <property type="evidence" value="ECO:0007669"/>
    <property type="project" value="InterPro"/>
</dbReference>
<dbReference type="OrthoDB" id="777433at2759"/>
<dbReference type="PROSITE" id="PS50888">
    <property type="entry name" value="BHLH"/>
    <property type="match status" value="1"/>
</dbReference>
<dbReference type="InterPro" id="IPR037546">
    <property type="entry name" value="SAC51-like"/>
</dbReference>
<dbReference type="Pfam" id="PF23173">
    <property type="entry name" value="bHLH_SAC51"/>
    <property type="match status" value="1"/>
</dbReference>
<dbReference type="Proteomes" id="UP000243459">
    <property type="component" value="Chromosome 7"/>
</dbReference>
<dbReference type="InterPro" id="IPR036638">
    <property type="entry name" value="HLH_DNA-bd_sf"/>
</dbReference>
<comment type="similarity">
    <text evidence="1">Belongs to the bHLH protein family.</text>
</comment>
<keyword evidence="2" id="KW-0805">Transcription regulation</keyword>
<keyword evidence="3" id="KW-0804">Transcription</keyword>
<evidence type="ECO:0000313" key="7">
    <source>
        <dbReference type="Proteomes" id="UP000243459"/>
    </source>
</evidence>
<dbReference type="EMBL" id="CM007387">
    <property type="protein sequence ID" value="ONK64351.1"/>
    <property type="molecule type" value="Genomic_DNA"/>
</dbReference>
<dbReference type="SUPFAM" id="SSF47459">
    <property type="entry name" value="HLH, helix-loop-helix DNA-binding domain"/>
    <property type="match status" value="1"/>
</dbReference>
<organism evidence="6 7">
    <name type="scientific">Asparagus officinalis</name>
    <name type="common">Garden asparagus</name>
    <dbReference type="NCBI Taxonomy" id="4686"/>
    <lineage>
        <taxon>Eukaryota</taxon>
        <taxon>Viridiplantae</taxon>
        <taxon>Streptophyta</taxon>
        <taxon>Embryophyta</taxon>
        <taxon>Tracheophyta</taxon>
        <taxon>Spermatophyta</taxon>
        <taxon>Magnoliopsida</taxon>
        <taxon>Liliopsida</taxon>
        <taxon>Asparagales</taxon>
        <taxon>Asparagaceae</taxon>
        <taxon>Asparagoideae</taxon>
        <taxon>Asparagus</taxon>
    </lineage>
</organism>
<dbReference type="PANTHER" id="PTHR36066">
    <property type="entry name" value="TRANSCRIPTION FACTOR BHLH145"/>
    <property type="match status" value="1"/>
</dbReference>
<sequence length="245" mass="27254">MGEDFDPWQLRSFNCESNVGASALDPKQSTNPNYADPFGFFSPNPFSMQSSNPTGFTSDANRFMVFDRLGDETNPMYNNPFGSQFPYSYPSNAGTNVYNGNVNEEMHEEDPEEIDALLYSGSDNEQEYEEEEEEEEKTRENLDGEEEEEEEEEVATSAVLHPSHPPSKRRRVDLSLADTASSTNCNSSAKKAKRKKIQEKVGVLRRIIPSGKGKGKDTMAVLDEAIGYLKSLRLKAKGLGVGALK</sequence>
<feature type="domain" description="BHLH" evidence="5">
    <location>
        <begin position="181"/>
        <end position="232"/>
    </location>
</feature>
<keyword evidence="7" id="KW-1185">Reference proteome</keyword>
<dbReference type="Gramene" id="ONK64351">
    <property type="protein sequence ID" value="ONK64351"/>
    <property type="gene ID" value="A4U43_C07F24910"/>
</dbReference>
<feature type="region of interest" description="Disordered" evidence="4">
    <location>
        <begin position="123"/>
        <end position="193"/>
    </location>
</feature>
<evidence type="ECO:0000256" key="1">
    <source>
        <dbReference type="ARBA" id="ARBA00005510"/>
    </source>
</evidence>
<dbReference type="AlphaFoldDB" id="A0A5P1EI41"/>
<evidence type="ECO:0000313" key="6">
    <source>
        <dbReference type="EMBL" id="ONK64351.1"/>
    </source>
</evidence>
<evidence type="ECO:0000259" key="5">
    <source>
        <dbReference type="PROSITE" id="PS50888"/>
    </source>
</evidence>
<feature type="compositionally biased region" description="Acidic residues" evidence="4">
    <location>
        <begin position="124"/>
        <end position="135"/>
    </location>
</feature>
<gene>
    <name evidence="6" type="ORF">A4U43_C07F24910</name>
</gene>
<feature type="compositionally biased region" description="Acidic residues" evidence="4">
    <location>
        <begin position="143"/>
        <end position="154"/>
    </location>
</feature>
<reference evidence="7" key="1">
    <citation type="journal article" date="2017" name="Nat. Commun.">
        <title>The asparagus genome sheds light on the origin and evolution of a young Y chromosome.</title>
        <authorList>
            <person name="Harkess A."/>
            <person name="Zhou J."/>
            <person name="Xu C."/>
            <person name="Bowers J.E."/>
            <person name="Van der Hulst R."/>
            <person name="Ayyampalayam S."/>
            <person name="Mercati F."/>
            <person name="Riccardi P."/>
            <person name="McKain M.R."/>
            <person name="Kakrana A."/>
            <person name="Tang H."/>
            <person name="Ray J."/>
            <person name="Groenendijk J."/>
            <person name="Arikit S."/>
            <person name="Mathioni S.M."/>
            <person name="Nakano M."/>
            <person name="Shan H."/>
            <person name="Telgmann-Rauber A."/>
            <person name="Kanno A."/>
            <person name="Yue Z."/>
            <person name="Chen H."/>
            <person name="Li W."/>
            <person name="Chen Y."/>
            <person name="Xu X."/>
            <person name="Zhang Y."/>
            <person name="Luo S."/>
            <person name="Chen H."/>
            <person name="Gao J."/>
            <person name="Mao Z."/>
            <person name="Pires J.C."/>
            <person name="Luo M."/>
            <person name="Kudrna D."/>
            <person name="Wing R.A."/>
            <person name="Meyers B.C."/>
            <person name="Yi K."/>
            <person name="Kong H."/>
            <person name="Lavrijsen P."/>
            <person name="Sunseri F."/>
            <person name="Falavigna A."/>
            <person name="Ye Y."/>
            <person name="Leebens-Mack J.H."/>
            <person name="Chen G."/>
        </authorList>
    </citation>
    <scope>NUCLEOTIDE SEQUENCE [LARGE SCALE GENOMIC DNA]</scope>
    <source>
        <strain evidence="7">cv. DH0086</strain>
    </source>
</reference>
<evidence type="ECO:0000256" key="4">
    <source>
        <dbReference type="SAM" id="MobiDB-lite"/>
    </source>
</evidence>
<dbReference type="PANTHER" id="PTHR36066:SF2">
    <property type="entry name" value="TRANSCRIPTION FACTOR BHLH145"/>
    <property type="match status" value="1"/>
</dbReference>
<evidence type="ECO:0000256" key="2">
    <source>
        <dbReference type="ARBA" id="ARBA00023015"/>
    </source>
</evidence>
<proteinExistence type="inferred from homology"/>
<dbReference type="InterPro" id="IPR011598">
    <property type="entry name" value="bHLH_dom"/>
</dbReference>
<evidence type="ECO:0000256" key="3">
    <source>
        <dbReference type="ARBA" id="ARBA00023163"/>
    </source>
</evidence>
<protein>
    <recommendedName>
        <fullName evidence="5">BHLH domain-containing protein</fullName>
    </recommendedName>
</protein>
<accession>A0A5P1EI41</accession>
<name>A0A5P1EI41_ASPOF</name>